<dbReference type="OrthoDB" id="5419659at2"/>
<dbReference type="PANTHER" id="PTHR34504">
    <property type="entry name" value="ANTITOXIN HICB"/>
    <property type="match status" value="1"/>
</dbReference>
<keyword evidence="3" id="KW-1185">Reference proteome</keyword>
<dbReference type="Gene3D" id="3.30.160.250">
    <property type="match status" value="1"/>
</dbReference>
<dbReference type="EMBL" id="CAGS01000266">
    <property type="protein sequence ID" value="CCF84405.1"/>
    <property type="molecule type" value="Genomic_DNA"/>
</dbReference>
<dbReference type="SUPFAM" id="SSF143100">
    <property type="entry name" value="TTHA1013/TTHA0281-like"/>
    <property type="match status" value="1"/>
</dbReference>
<comment type="caution">
    <text evidence="2">The sequence shown here is derived from an EMBL/GenBank/DDBJ whole genome shotgun (WGS) entry which is preliminary data.</text>
</comment>
<protein>
    <recommendedName>
        <fullName evidence="1">HicB-like antitoxin of toxin-antitoxin system domain-containing protein</fullName>
    </recommendedName>
</protein>
<accession>I4EI93</accession>
<dbReference type="PANTHER" id="PTHR34504:SF2">
    <property type="entry name" value="UPF0150 PROTEIN SSL0259"/>
    <property type="match status" value="1"/>
</dbReference>
<sequence>MREWRYLIVIEPSATGFGAYAPDVPGCVAVGDTPEETEKLLREALELHIAGLIEDGLPVPEPKSQADYVAVPIP</sequence>
<dbReference type="InterPro" id="IPR031807">
    <property type="entry name" value="HicB-like"/>
</dbReference>
<name>I4EI93_9BACT</name>
<dbReference type="AlphaFoldDB" id="I4EI93"/>
<reference evidence="2 3" key="1">
    <citation type="journal article" date="2012" name="ISME J.">
        <title>Nitrification expanded: discovery, physiology and genomics of a nitrite-oxidizing bacterium from the phylum Chloroflexi.</title>
        <authorList>
            <person name="Sorokin D.Y."/>
            <person name="Lucker S."/>
            <person name="Vejmelkova D."/>
            <person name="Kostrikina N.A."/>
            <person name="Kleerebezem R."/>
            <person name="Rijpstra W.I."/>
            <person name="Damste J.S."/>
            <person name="Le Paslier D."/>
            <person name="Muyzer G."/>
            <person name="Wagner M."/>
            <person name="van Loosdrecht M.C."/>
            <person name="Daims H."/>
        </authorList>
    </citation>
    <scope>NUCLEOTIDE SEQUENCE [LARGE SCALE GENOMIC DNA]</scope>
    <source>
        <strain evidence="3">none</strain>
    </source>
</reference>
<dbReference type="Proteomes" id="UP000004221">
    <property type="component" value="Unassembled WGS sequence"/>
</dbReference>
<gene>
    <name evidence="2" type="ORF">NITHO_3380009</name>
</gene>
<evidence type="ECO:0000259" key="1">
    <source>
        <dbReference type="Pfam" id="PF15919"/>
    </source>
</evidence>
<dbReference type="RefSeq" id="WP_008478550.1">
    <property type="nucleotide sequence ID" value="NZ_CAGS01000266.1"/>
</dbReference>
<evidence type="ECO:0000313" key="3">
    <source>
        <dbReference type="Proteomes" id="UP000004221"/>
    </source>
</evidence>
<dbReference type="Pfam" id="PF15919">
    <property type="entry name" value="HicB_lk_antitox"/>
    <property type="match status" value="1"/>
</dbReference>
<proteinExistence type="predicted"/>
<feature type="domain" description="HicB-like antitoxin of toxin-antitoxin system" evidence="1">
    <location>
        <begin position="6"/>
        <end position="70"/>
    </location>
</feature>
<organism evidence="2 3">
    <name type="scientific">Nitrolancea hollandica Lb</name>
    <dbReference type="NCBI Taxonomy" id="1129897"/>
    <lineage>
        <taxon>Bacteria</taxon>
        <taxon>Pseudomonadati</taxon>
        <taxon>Thermomicrobiota</taxon>
        <taxon>Thermomicrobia</taxon>
        <taxon>Sphaerobacterales</taxon>
        <taxon>Sphaerobacterineae</taxon>
        <taxon>Sphaerobacteraceae</taxon>
        <taxon>Nitrolancea</taxon>
    </lineage>
</organism>
<dbReference type="InterPro" id="IPR035069">
    <property type="entry name" value="TTHA1013/TTHA0281-like"/>
</dbReference>
<dbReference type="InterPro" id="IPR051404">
    <property type="entry name" value="TA_system_antitoxin"/>
</dbReference>
<evidence type="ECO:0000313" key="2">
    <source>
        <dbReference type="EMBL" id="CCF84405.1"/>
    </source>
</evidence>